<keyword evidence="11" id="KW-0206">Cytoskeleton</keyword>
<accession>A0A8A4TJN3</accession>
<evidence type="ECO:0000256" key="1">
    <source>
        <dbReference type="ARBA" id="ARBA00004245"/>
    </source>
</evidence>
<dbReference type="Gene3D" id="1.10.510.10">
    <property type="entry name" value="Transferase(Phosphotransferase) domain 1"/>
    <property type="match status" value="1"/>
</dbReference>
<dbReference type="Pfam" id="PF13424">
    <property type="entry name" value="TPR_12"/>
    <property type="match status" value="3"/>
</dbReference>
<dbReference type="PROSITE" id="PS00107">
    <property type="entry name" value="PROTEIN_KINASE_ATP"/>
    <property type="match status" value="1"/>
</dbReference>
<dbReference type="GO" id="GO:0005524">
    <property type="term" value="F:ATP binding"/>
    <property type="evidence" value="ECO:0007669"/>
    <property type="project" value="UniProtKB-UniRule"/>
</dbReference>
<evidence type="ECO:0000256" key="14">
    <source>
        <dbReference type="SAM" id="Phobius"/>
    </source>
</evidence>
<dbReference type="InterPro" id="IPR019734">
    <property type="entry name" value="TPR_rpt"/>
</dbReference>
<feature type="repeat" description="TPR" evidence="12">
    <location>
        <begin position="652"/>
        <end position="685"/>
    </location>
</feature>
<dbReference type="InterPro" id="IPR011009">
    <property type="entry name" value="Kinase-like_dom_sf"/>
</dbReference>
<dbReference type="PRINTS" id="PR00381">
    <property type="entry name" value="KINESINLIGHT"/>
</dbReference>
<evidence type="ECO:0000256" key="12">
    <source>
        <dbReference type="PROSITE-ProRule" id="PRU00339"/>
    </source>
</evidence>
<dbReference type="GO" id="GO:0007018">
    <property type="term" value="P:microtubule-based movement"/>
    <property type="evidence" value="ECO:0007669"/>
    <property type="project" value="TreeGrafter"/>
</dbReference>
<dbReference type="PANTHER" id="PTHR45783">
    <property type="entry name" value="KINESIN LIGHT CHAIN"/>
    <property type="match status" value="1"/>
</dbReference>
<dbReference type="GO" id="GO:0005874">
    <property type="term" value="C:microtubule"/>
    <property type="evidence" value="ECO:0007669"/>
    <property type="project" value="UniProtKB-KW"/>
</dbReference>
<keyword evidence="17" id="KW-1185">Reference proteome</keyword>
<evidence type="ECO:0000256" key="6">
    <source>
        <dbReference type="ARBA" id="ARBA00022741"/>
    </source>
</evidence>
<evidence type="ECO:0000256" key="9">
    <source>
        <dbReference type="ARBA" id="ARBA00023054"/>
    </source>
</evidence>
<dbReference type="PROSITE" id="PS50011">
    <property type="entry name" value="PROTEIN_KINASE_DOM"/>
    <property type="match status" value="1"/>
</dbReference>
<dbReference type="InterPro" id="IPR011990">
    <property type="entry name" value="TPR-like_helical_dom_sf"/>
</dbReference>
<organism evidence="16 17">
    <name type="scientific">Sulfidibacter corallicola</name>
    <dbReference type="NCBI Taxonomy" id="2818388"/>
    <lineage>
        <taxon>Bacteria</taxon>
        <taxon>Pseudomonadati</taxon>
        <taxon>Acidobacteriota</taxon>
        <taxon>Holophagae</taxon>
        <taxon>Acanthopleuribacterales</taxon>
        <taxon>Acanthopleuribacteraceae</taxon>
        <taxon>Sulfidibacter</taxon>
    </lineage>
</organism>
<dbReference type="GO" id="GO:0005737">
    <property type="term" value="C:cytoplasm"/>
    <property type="evidence" value="ECO:0007669"/>
    <property type="project" value="TreeGrafter"/>
</dbReference>
<evidence type="ECO:0000256" key="13">
    <source>
        <dbReference type="PROSITE-ProRule" id="PRU10141"/>
    </source>
</evidence>
<dbReference type="SUPFAM" id="SSF48452">
    <property type="entry name" value="TPR-like"/>
    <property type="match status" value="3"/>
</dbReference>
<sequence>MDPHLWQKVERIFGEAGELPFEQRAAYLDEACEGDASLRAEVESLLAIGEAELAVFRKPLFDCSLKPGQRLGRYEIVRKLGQGGMGTVYLAEQVEGVRRWVAIKFIGSLAFDEERKKRFEVEQLLLARMSHSYIAKLYETGMTEEGFPYFVMEFIEGLSITEFCDQHQLTITERLELFIKVCGAIAHAHLKGIIHRDIKPSNILVIMENQVPTPKVIDFGIAKTLDGSSLTRHDTPPGTLRYMSPEQAGLTDPAGNRLDPDFRSDIYTLGLLLYELLVGVPPLMLRDDSPVLDARRQICLEAPKKPSHRWMRLDEETKNTLVRYRGDIHASTLFQNLRGDLDWIVLKALEKQPDRRYQSAHEFKKDLLRHLTCLPIEAGPPSPLYVLGKFVRRHRMPVIAVFSVFLLTVGFTVSLVFAHRNSLRERDRAQRERDSARQITNLMIDMFEANDPYQERTGDITVKQVLDRASKKINDELKDQPETKIQMMLALGQVYHHLGHYDQSVDLLDACLRLTRARHGRMGLPQAERSRKLAKVLMARGDYPRAERLMKEVLAYQRESLGVGHPETALTMAGLGNLWVSTGAVDQAEEMLRGAVEIQRAANVGSLELSDTLNTLGMLLRRQGEMERAVPLFEESLQLQREGLGEDHPNVATATNNLAAIYHGVGDFTRAAPLYRRSLELKRKRFGDSHPTIANGLNNLAVLLQDMGEDEEAERMLREAVEIRRRHNDGPTAPLAKNLINLGRQVNINGDHVEAEVILKEAIAMFVALFGPGHPEQAGALNNLGIVYRKMKRLDDAQQAHQKAWDIFAAELGPDHFKVGVSMMGLAHVANDRESYLEAESLCRQATAILERRFPDGHWIVDKARALLGRSLTGQKRYEEAEVLLRQAYQSLRQRFGDDDGFVTMPLKDLILLYEQWGKPEKARRYRERLEVRG</sequence>
<gene>
    <name evidence="16" type="ORF">J3U87_31515</name>
</gene>
<evidence type="ECO:0000256" key="11">
    <source>
        <dbReference type="ARBA" id="ARBA00023212"/>
    </source>
</evidence>
<keyword evidence="9" id="KW-0175">Coiled coil</keyword>
<keyword evidence="14" id="KW-0472">Membrane</keyword>
<keyword evidence="7 12" id="KW-0802">TPR repeat</keyword>
<evidence type="ECO:0000256" key="4">
    <source>
        <dbReference type="ARBA" id="ARBA00022701"/>
    </source>
</evidence>
<evidence type="ECO:0000256" key="10">
    <source>
        <dbReference type="ARBA" id="ARBA00023175"/>
    </source>
</evidence>
<name>A0A8A4TJN3_SULCO</name>
<keyword evidence="14" id="KW-0812">Transmembrane</keyword>
<dbReference type="EMBL" id="CP071793">
    <property type="protein sequence ID" value="QTD50136.1"/>
    <property type="molecule type" value="Genomic_DNA"/>
</dbReference>
<evidence type="ECO:0000256" key="5">
    <source>
        <dbReference type="ARBA" id="ARBA00022737"/>
    </source>
</evidence>
<protein>
    <submittedName>
        <fullName evidence="16">Serine/threonine protein kinase</fullName>
    </submittedName>
</protein>
<dbReference type="RefSeq" id="WP_237379767.1">
    <property type="nucleotide sequence ID" value="NZ_CP071793.1"/>
</dbReference>
<dbReference type="PANTHER" id="PTHR45783:SF3">
    <property type="entry name" value="KINESIN LIGHT CHAIN"/>
    <property type="match status" value="1"/>
</dbReference>
<dbReference type="SUPFAM" id="SSF56112">
    <property type="entry name" value="Protein kinase-like (PK-like)"/>
    <property type="match status" value="1"/>
</dbReference>
<proteinExistence type="inferred from homology"/>
<dbReference type="CDD" id="cd14014">
    <property type="entry name" value="STKc_PknB_like"/>
    <property type="match status" value="1"/>
</dbReference>
<keyword evidence="16" id="KW-0808">Transferase</keyword>
<keyword evidence="16" id="KW-0418">Kinase</keyword>
<evidence type="ECO:0000313" key="17">
    <source>
        <dbReference type="Proteomes" id="UP000663929"/>
    </source>
</evidence>
<feature type="binding site" evidence="13">
    <location>
        <position position="104"/>
    </location>
    <ligand>
        <name>ATP</name>
        <dbReference type="ChEBI" id="CHEBI:30616"/>
    </ligand>
</feature>
<dbReference type="PROSITE" id="PS00108">
    <property type="entry name" value="PROTEIN_KINASE_ST"/>
    <property type="match status" value="1"/>
</dbReference>
<evidence type="ECO:0000256" key="2">
    <source>
        <dbReference type="ARBA" id="ARBA00009622"/>
    </source>
</evidence>
<dbReference type="Pfam" id="PF13176">
    <property type="entry name" value="TPR_7"/>
    <property type="match status" value="1"/>
</dbReference>
<dbReference type="PROSITE" id="PS50005">
    <property type="entry name" value="TPR"/>
    <property type="match status" value="2"/>
</dbReference>
<evidence type="ECO:0000256" key="3">
    <source>
        <dbReference type="ARBA" id="ARBA00022490"/>
    </source>
</evidence>
<dbReference type="Gene3D" id="1.25.40.10">
    <property type="entry name" value="Tetratricopeptide repeat domain"/>
    <property type="match status" value="3"/>
</dbReference>
<evidence type="ECO:0000259" key="15">
    <source>
        <dbReference type="PROSITE" id="PS50011"/>
    </source>
</evidence>
<dbReference type="SMART" id="SM00220">
    <property type="entry name" value="S_TKc"/>
    <property type="match status" value="1"/>
</dbReference>
<evidence type="ECO:0000256" key="7">
    <source>
        <dbReference type="ARBA" id="ARBA00022803"/>
    </source>
</evidence>
<evidence type="ECO:0000313" key="16">
    <source>
        <dbReference type="EMBL" id="QTD50136.1"/>
    </source>
</evidence>
<keyword evidence="8 13" id="KW-0067">ATP-binding</keyword>
<dbReference type="AlphaFoldDB" id="A0A8A4TJN3"/>
<dbReference type="Pfam" id="PF13374">
    <property type="entry name" value="TPR_10"/>
    <property type="match status" value="2"/>
</dbReference>
<dbReference type="InterPro" id="IPR002151">
    <property type="entry name" value="Kinesin_light"/>
</dbReference>
<comment type="subcellular location">
    <subcellularLocation>
        <location evidence="1">Cytoplasm</location>
        <location evidence="1">Cytoskeleton</location>
    </subcellularLocation>
</comment>
<dbReference type="Proteomes" id="UP000663929">
    <property type="component" value="Chromosome"/>
</dbReference>
<dbReference type="Pfam" id="PF00069">
    <property type="entry name" value="Pkinase"/>
    <property type="match status" value="1"/>
</dbReference>
<dbReference type="GO" id="GO:0019894">
    <property type="term" value="F:kinesin binding"/>
    <property type="evidence" value="ECO:0007669"/>
    <property type="project" value="TreeGrafter"/>
</dbReference>
<dbReference type="InterPro" id="IPR017441">
    <property type="entry name" value="Protein_kinase_ATP_BS"/>
</dbReference>
<dbReference type="GO" id="GO:0005871">
    <property type="term" value="C:kinesin complex"/>
    <property type="evidence" value="ECO:0007669"/>
    <property type="project" value="InterPro"/>
</dbReference>
<keyword evidence="14" id="KW-1133">Transmembrane helix</keyword>
<feature type="domain" description="Protein kinase" evidence="15">
    <location>
        <begin position="74"/>
        <end position="368"/>
    </location>
</feature>
<keyword evidence="3" id="KW-0963">Cytoplasm</keyword>
<feature type="transmembrane region" description="Helical" evidence="14">
    <location>
        <begin position="398"/>
        <end position="418"/>
    </location>
</feature>
<dbReference type="InterPro" id="IPR008271">
    <property type="entry name" value="Ser/Thr_kinase_AS"/>
</dbReference>
<keyword evidence="10" id="KW-0505">Motor protein</keyword>
<keyword evidence="4" id="KW-0493">Microtubule</keyword>
<feature type="repeat" description="TPR" evidence="12">
    <location>
        <begin position="610"/>
        <end position="643"/>
    </location>
</feature>
<dbReference type="SMART" id="SM00028">
    <property type="entry name" value="TPR"/>
    <property type="match status" value="10"/>
</dbReference>
<evidence type="ECO:0000256" key="8">
    <source>
        <dbReference type="ARBA" id="ARBA00022840"/>
    </source>
</evidence>
<keyword evidence="5" id="KW-0677">Repeat</keyword>
<keyword evidence="16" id="KW-0723">Serine/threonine-protein kinase</keyword>
<comment type="similarity">
    <text evidence="2">Belongs to the kinesin light chain family.</text>
</comment>
<reference evidence="16" key="1">
    <citation type="submission" date="2021-03" db="EMBL/GenBank/DDBJ databases">
        <title>Acanthopleuribacteraceae sp. M133.</title>
        <authorList>
            <person name="Wang G."/>
        </authorList>
    </citation>
    <scope>NUCLEOTIDE SEQUENCE</scope>
    <source>
        <strain evidence="16">M133</strain>
    </source>
</reference>
<dbReference type="Gene3D" id="3.30.200.20">
    <property type="entry name" value="Phosphorylase Kinase, domain 1"/>
    <property type="match status" value="1"/>
</dbReference>
<dbReference type="GO" id="GO:0004674">
    <property type="term" value="F:protein serine/threonine kinase activity"/>
    <property type="evidence" value="ECO:0007669"/>
    <property type="project" value="UniProtKB-KW"/>
</dbReference>
<dbReference type="InterPro" id="IPR000719">
    <property type="entry name" value="Prot_kinase_dom"/>
</dbReference>
<dbReference type="KEGG" id="scor:J3U87_31515"/>
<keyword evidence="6 13" id="KW-0547">Nucleotide-binding</keyword>